<keyword evidence="3" id="KW-1185">Reference proteome</keyword>
<proteinExistence type="predicted"/>
<gene>
    <name evidence="2" type="ORF">CYCCA115_LOCUS20840</name>
</gene>
<comment type="caution">
    <text evidence="2">The sequence shown here is derived from an EMBL/GenBank/DDBJ whole genome shotgun (WGS) entry which is preliminary data.</text>
</comment>
<dbReference type="Proteomes" id="UP001295423">
    <property type="component" value="Unassembled WGS sequence"/>
</dbReference>
<evidence type="ECO:0000256" key="1">
    <source>
        <dbReference type="SAM" id="MobiDB-lite"/>
    </source>
</evidence>
<reference evidence="2" key="1">
    <citation type="submission" date="2023-08" db="EMBL/GenBank/DDBJ databases">
        <authorList>
            <person name="Audoor S."/>
            <person name="Bilcke G."/>
        </authorList>
    </citation>
    <scope>NUCLEOTIDE SEQUENCE</scope>
</reference>
<feature type="region of interest" description="Disordered" evidence="1">
    <location>
        <begin position="35"/>
        <end position="60"/>
    </location>
</feature>
<dbReference type="AlphaFoldDB" id="A0AAD2G6W3"/>
<organism evidence="2 3">
    <name type="scientific">Cylindrotheca closterium</name>
    <dbReference type="NCBI Taxonomy" id="2856"/>
    <lineage>
        <taxon>Eukaryota</taxon>
        <taxon>Sar</taxon>
        <taxon>Stramenopiles</taxon>
        <taxon>Ochrophyta</taxon>
        <taxon>Bacillariophyta</taxon>
        <taxon>Bacillariophyceae</taxon>
        <taxon>Bacillariophycidae</taxon>
        <taxon>Bacillariales</taxon>
        <taxon>Bacillariaceae</taxon>
        <taxon>Cylindrotheca</taxon>
    </lineage>
</organism>
<accession>A0AAD2G6W3</accession>
<dbReference type="EMBL" id="CAKOGP040002202">
    <property type="protein sequence ID" value="CAJ1964881.1"/>
    <property type="molecule type" value="Genomic_DNA"/>
</dbReference>
<evidence type="ECO:0000313" key="2">
    <source>
        <dbReference type="EMBL" id="CAJ1964881.1"/>
    </source>
</evidence>
<protein>
    <submittedName>
        <fullName evidence="2">Uncharacterized protein</fullName>
    </submittedName>
</protein>
<feature type="region of interest" description="Disordered" evidence="1">
    <location>
        <begin position="84"/>
        <end position="131"/>
    </location>
</feature>
<name>A0AAD2G6W3_9STRA</name>
<feature type="compositionally biased region" description="Polar residues" evidence="1">
    <location>
        <begin position="35"/>
        <end position="50"/>
    </location>
</feature>
<evidence type="ECO:0000313" key="3">
    <source>
        <dbReference type="Proteomes" id="UP001295423"/>
    </source>
</evidence>
<sequence>MIIPQTIEANGPPAVISSVSLVGLESVASISSINFSNDRPQRFGNSSPSTERPIVKPARKRSTDALSLLDAYVNEGMQNATFEDDRRSELKAPKSARLERVVSSDGSSLCSSTSYRSSQSSPQDQLTDHSSQQDILMERYLMLVKDAKLKSKTNAPQMPQRKASIVRRVSSVMPLSMPVRKSSMANFTASTSRRRSVY</sequence>
<feature type="compositionally biased region" description="Basic and acidic residues" evidence="1">
    <location>
        <begin position="84"/>
        <end position="102"/>
    </location>
</feature>
<feature type="compositionally biased region" description="Polar residues" evidence="1">
    <location>
        <begin position="122"/>
        <end position="131"/>
    </location>
</feature>
<feature type="compositionally biased region" description="Low complexity" evidence="1">
    <location>
        <begin position="103"/>
        <end position="121"/>
    </location>
</feature>